<organism evidence="1 2">
    <name type="scientific">Polarella glacialis</name>
    <name type="common">Dinoflagellate</name>
    <dbReference type="NCBI Taxonomy" id="89957"/>
    <lineage>
        <taxon>Eukaryota</taxon>
        <taxon>Sar</taxon>
        <taxon>Alveolata</taxon>
        <taxon>Dinophyceae</taxon>
        <taxon>Suessiales</taxon>
        <taxon>Suessiaceae</taxon>
        <taxon>Polarella</taxon>
    </lineage>
</organism>
<dbReference type="Pfam" id="PF04749">
    <property type="entry name" value="PLAC8"/>
    <property type="match status" value="1"/>
</dbReference>
<comment type="caution">
    <text evidence="1">The sequence shown here is derived from an EMBL/GenBank/DDBJ whole genome shotgun (WGS) entry which is preliminary data.</text>
</comment>
<dbReference type="Proteomes" id="UP000626109">
    <property type="component" value="Unassembled WGS sequence"/>
</dbReference>
<proteinExistence type="predicted"/>
<dbReference type="InterPro" id="IPR006461">
    <property type="entry name" value="PLAC_motif_containing"/>
</dbReference>
<name>A0A813JVW4_POLGL</name>
<evidence type="ECO:0000313" key="2">
    <source>
        <dbReference type="Proteomes" id="UP000626109"/>
    </source>
</evidence>
<dbReference type="AlphaFoldDB" id="A0A813JVW4"/>
<dbReference type="EMBL" id="CAJNNW010026563">
    <property type="protein sequence ID" value="CAE8686272.1"/>
    <property type="molecule type" value="Genomic_DNA"/>
</dbReference>
<accession>A0A813JVW4</accession>
<sequence length="120" mass="12851">MTTWSTSCMDVTAEPGGAMLFLKSCCCPCLVIGDIHRRAGGIGGFACGCISSTCCCPWAPCVMAMSAQVIAQRAGSEESPMKACCLTACCHPCYLSQVSRECIIKQIQPKQFQMEIILIK</sequence>
<reference evidence="1" key="1">
    <citation type="submission" date="2021-02" db="EMBL/GenBank/DDBJ databases">
        <authorList>
            <person name="Dougan E. K."/>
            <person name="Rhodes N."/>
            <person name="Thang M."/>
            <person name="Chan C."/>
        </authorList>
    </citation>
    <scope>NUCLEOTIDE SEQUENCE</scope>
</reference>
<gene>
    <name evidence="1" type="ORF">PGLA2088_LOCUS24895</name>
</gene>
<protein>
    <submittedName>
        <fullName evidence="1">Uncharacterized protein</fullName>
    </submittedName>
</protein>
<evidence type="ECO:0000313" key="1">
    <source>
        <dbReference type="EMBL" id="CAE8686272.1"/>
    </source>
</evidence>